<dbReference type="SFLD" id="SFLDS00019">
    <property type="entry name" value="Glutathione_Transferase_(cytos"/>
    <property type="match status" value="1"/>
</dbReference>
<protein>
    <recommendedName>
        <fullName evidence="6">Glutathione S-transferase</fullName>
    </recommendedName>
</protein>
<dbReference type="InterPro" id="IPR004045">
    <property type="entry name" value="Glutathione_S-Trfase_N"/>
</dbReference>
<dbReference type="PANTHER" id="PTHR43986:SF1">
    <property type="entry name" value="ELONGATION FACTOR 1-GAMMA"/>
    <property type="match status" value="1"/>
</dbReference>
<organism evidence="4 5">
    <name type="scientific">Acrasis kona</name>
    <dbReference type="NCBI Taxonomy" id="1008807"/>
    <lineage>
        <taxon>Eukaryota</taxon>
        <taxon>Discoba</taxon>
        <taxon>Heterolobosea</taxon>
        <taxon>Tetramitia</taxon>
        <taxon>Eutetramitia</taxon>
        <taxon>Acrasidae</taxon>
        <taxon>Acrasis</taxon>
    </lineage>
</organism>
<dbReference type="PANTHER" id="PTHR43986">
    <property type="entry name" value="ELONGATION FACTOR 1-GAMMA"/>
    <property type="match status" value="1"/>
</dbReference>
<dbReference type="Pfam" id="PF02798">
    <property type="entry name" value="GST_N"/>
    <property type="match status" value="1"/>
</dbReference>
<dbReference type="GO" id="GO:0005634">
    <property type="term" value="C:nucleus"/>
    <property type="evidence" value="ECO:0007669"/>
    <property type="project" value="TreeGrafter"/>
</dbReference>
<evidence type="ECO:0000313" key="4">
    <source>
        <dbReference type="EMBL" id="KAL0480693.1"/>
    </source>
</evidence>
<dbReference type="SUPFAM" id="SSF47616">
    <property type="entry name" value="GST C-terminal domain-like"/>
    <property type="match status" value="1"/>
</dbReference>
<dbReference type="InterPro" id="IPR040079">
    <property type="entry name" value="Glutathione_S-Trfase"/>
</dbReference>
<dbReference type="InterPro" id="IPR036282">
    <property type="entry name" value="Glutathione-S-Trfase_C_sf"/>
</dbReference>
<sequence length="222" mass="25491">MSYTIYTYPDNFKVDMALIAAEYGGISNQISVPKDFEFQGAFNKSEEFLKISPNGFVPAMKTPEGGLFESLAMARFICRSGNDEKGLLGDGAYQSSLIDAWTDFITFYIVDNYTIYDLFGFKFSDWGMKFDQTKFDQAKEKISKGLEKIDKHLKSSNGYLVGNRVTLADIWLACSLRFPLTYSLDQDFRSKYPTTFKYLQELYQKDQFIKIIPKFDFITAPN</sequence>
<dbReference type="GO" id="GO:0005737">
    <property type="term" value="C:cytoplasm"/>
    <property type="evidence" value="ECO:0007669"/>
    <property type="project" value="TreeGrafter"/>
</dbReference>
<feature type="domain" description="GST N-terminal" evidence="2">
    <location>
        <begin position="1"/>
        <end position="85"/>
    </location>
</feature>
<dbReference type="CDD" id="cd03044">
    <property type="entry name" value="GST_N_EF1Bgamma"/>
    <property type="match status" value="1"/>
</dbReference>
<evidence type="ECO:0000313" key="5">
    <source>
        <dbReference type="Proteomes" id="UP001431209"/>
    </source>
</evidence>
<keyword evidence="5" id="KW-1185">Reference proteome</keyword>
<dbReference type="PROSITE" id="PS50404">
    <property type="entry name" value="GST_NTER"/>
    <property type="match status" value="1"/>
</dbReference>
<dbReference type="InterPro" id="IPR036249">
    <property type="entry name" value="Thioredoxin-like_sf"/>
</dbReference>
<dbReference type="InterPro" id="IPR004046">
    <property type="entry name" value="GST_C"/>
</dbReference>
<evidence type="ECO:0000259" key="3">
    <source>
        <dbReference type="PROSITE" id="PS50405"/>
    </source>
</evidence>
<dbReference type="Proteomes" id="UP001431209">
    <property type="component" value="Unassembled WGS sequence"/>
</dbReference>
<dbReference type="AlphaFoldDB" id="A0AAW2YTF3"/>
<comment type="caution">
    <text evidence="4">The sequence shown here is derived from an EMBL/GenBank/DDBJ whole genome shotgun (WGS) entry which is preliminary data.</text>
</comment>
<gene>
    <name evidence="4" type="ORF">AKO1_007015</name>
</gene>
<name>A0AAW2YTF3_9EUKA</name>
<accession>A0AAW2YTF3</accession>
<dbReference type="PROSITE" id="PS50405">
    <property type="entry name" value="GST_CTER"/>
    <property type="match status" value="1"/>
</dbReference>
<comment type="similarity">
    <text evidence="1">Belongs to the GST superfamily.</text>
</comment>
<evidence type="ECO:0000256" key="1">
    <source>
        <dbReference type="RuleBase" id="RU003494"/>
    </source>
</evidence>
<proteinExistence type="inferred from homology"/>
<dbReference type="InterPro" id="IPR050802">
    <property type="entry name" value="EF-GSTs"/>
</dbReference>
<reference evidence="4 5" key="1">
    <citation type="submission" date="2024-03" db="EMBL/GenBank/DDBJ databases">
        <title>The Acrasis kona genome and developmental transcriptomes reveal deep origins of eukaryotic multicellular pathways.</title>
        <authorList>
            <person name="Sheikh S."/>
            <person name="Fu C.-J."/>
            <person name="Brown M.W."/>
            <person name="Baldauf S.L."/>
        </authorList>
    </citation>
    <scope>NUCLEOTIDE SEQUENCE [LARGE SCALE GENOMIC DNA]</scope>
    <source>
        <strain evidence="4 5">ATCC MYA-3509</strain>
    </source>
</reference>
<dbReference type="Pfam" id="PF00043">
    <property type="entry name" value="GST_C"/>
    <property type="match status" value="1"/>
</dbReference>
<dbReference type="InterPro" id="IPR010987">
    <property type="entry name" value="Glutathione-S-Trfase_C-like"/>
</dbReference>
<dbReference type="SUPFAM" id="SSF52833">
    <property type="entry name" value="Thioredoxin-like"/>
    <property type="match status" value="1"/>
</dbReference>
<evidence type="ECO:0008006" key="6">
    <source>
        <dbReference type="Google" id="ProtNLM"/>
    </source>
</evidence>
<evidence type="ECO:0000259" key="2">
    <source>
        <dbReference type="PROSITE" id="PS50404"/>
    </source>
</evidence>
<dbReference type="GO" id="GO:0006414">
    <property type="term" value="P:translational elongation"/>
    <property type="evidence" value="ECO:0007669"/>
    <property type="project" value="TreeGrafter"/>
</dbReference>
<dbReference type="Gene3D" id="3.40.30.10">
    <property type="entry name" value="Glutaredoxin"/>
    <property type="match status" value="1"/>
</dbReference>
<dbReference type="Gene3D" id="1.20.1050.10">
    <property type="match status" value="1"/>
</dbReference>
<feature type="domain" description="GST C-terminal" evidence="3">
    <location>
        <begin position="91"/>
        <end position="222"/>
    </location>
</feature>
<dbReference type="EMBL" id="JAOPGA020000683">
    <property type="protein sequence ID" value="KAL0480693.1"/>
    <property type="molecule type" value="Genomic_DNA"/>
</dbReference>